<dbReference type="AlphaFoldDB" id="A0A518JU45"/>
<protein>
    <recommendedName>
        <fullName evidence="3">DinB superfamily protein</fullName>
    </recommendedName>
</protein>
<dbReference type="KEGG" id="rcf:Poly24_27820"/>
<reference evidence="1 2" key="1">
    <citation type="submission" date="2019-02" db="EMBL/GenBank/DDBJ databases">
        <title>Deep-cultivation of Planctomycetes and their phenomic and genomic characterization uncovers novel biology.</title>
        <authorList>
            <person name="Wiegand S."/>
            <person name="Jogler M."/>
            <person name="Boedeker C."/>
            <person name="Pinto D."/>
            <person name="Vollmers J."/>
            <person name="Rivas-Marin E."/>
            <person name="Kohn T."/>
            <person name="Peeters S.H."/>
            <person name="Heuer A."/>
            <person name="Rast P."/>
            <person name="Oberbeckmann S."/>
            <person name="Bunk B."/>
            <person name="Jeske O."/>
            <person name="Meyerdierks A."/>
            <person name="Storesund J.E."/>
            <person name="Kallscheuer N."/>
            <person name="Luecker S."/>
            <person name="Lage O.M."/>
            <person name="Pohl T."/>
            <person name="Merkel B.J."/>
            <person name="Hornburger P."/>
            <person name="Mueller R.-W."/>
            <person name="Bruemmer F."/>
            <person name="Labrenz M."/>
            <person name="Spormann A.M."/>
            <person name="Op den Camp H."/>
            <person name="Overmann J."/>
            <person name="Amann R."/>
            <person name="Jetten M.S.M."/>
            <person name="Mascher T."/>
            <person name="Medema M.H."/>
            <person name="Devos D.P."/>
            <person name="Kaster A.-K."/>
            <person name="Ovreas L."/>
            <person name="Rohde M."/>
            <person name="Galperin M.Y."/>
            <person name="Jogler C."/>
        </authorList>
    </citation>
    <scope>NUCLEOTIDE SEQUENCE [LARGE SCALE GENOMIC DNA]</scope>
    <source>
        <strain evidence="1 2">Poly24</strain>
    </source>
</reference>
<dbReference type="Proteomes" id="UP000315082">
    <property type="component" value="Chromosome"/>
</dbReference>
<gene>
    <name evidence="1" type="ORF">Poly24_27820</name>
</gene>
<accession>A0A518JU45</accession>
<evidence type="ECO:0000313" key="1">
    <source>
        <dbReference type="EMBL" id="QDV69068.1"/>
    </source>
</evidence>
<keyword evidence="2" id="KW-1185">Reference proteome</keyword>
<evidence type="ECO:0008006" key="3">
    <source>
        <dbReference type="Google" id="ProtNLM"/>
    </source>
</evidence>
<organism evidence="1 2">
    <name type="scientific">Rosistilla carotiformis</name>
    <dbReference type="NCBI Taxonomy" id="2528017"/>
    <lineage>
        <taxon>Bacteria</taxon>
        <taxon>Pseudomonadati</taxon>
        <taxon>Planctomycetota</taxon>
        <taxon>Planctomycetia</taxon>
        <taxon>Pirellulales</taxon>
        <taxon>Pirellulaceae</taxon>
        <taxon>Rosistilla</taxon>
    </lineage>
</organism>
<evidence type="ECO:0000313" key="2">
    <source>
        <dbReference type="Proteomes" id="UP000315082"/>
    </source>
</evidence>
<proteinExistence type="predicted"/>
<sequence length="161" mass="18776">MNVAWCANHFVRMRFRRELRANVVPVCTLHAQQMTWNASFAQIIYHLIAVDDAIRYAGFAETPKAQRYMQDMYSWRAQSDDAITQPLPKHTPCSECEWLGVNTGIVERWSHLDQRDVESLQCDLQEIDAVYVEYTEMTTKMIPAFVRKFAPPFWISNAKVT</sequence>
<name>A0A518JU45_9BACT</name>
<dbReference type="EMBL" id="CP036348">
    <property type="protein sequence ID" value="QDV69068.1"/>
    <property type="molecule type" value="Genomic_DNA"/>
</dbReference>